<organism evidence="2 3">
    <name type="scientific">Croceicoccus marinus</name>
    <dbReference type="NCBI Taxonomy" id="450378"/>
    <lineage>
        <taxon>Bacteria</taxon>
        <taxon>Pseudomonadati</taxon>
        <taxon>Pseudomonadota</taxon>
        <taxon>Alphaproteobacteria</taxon>
        <taxon>Sphingomonadales</taxon>
        <taxon>Erythrobacteraceae</taxon>
        <taxon>Croceicoccus</taxon>
    </lineage>
</organism>
<reference evidence="2 3" key="1">
    <citation type="submission" date="2020-08" db="EMBL/GenBank/DDBJ databases">
        <authorList>
            <person name="Liu G."/>
            <person name="Sun C."/>
        </authorList>
    </citation>
    <scope>NUCLEOTIDE SEQUENCE [LARGE SCALE GENOMIC DNA]</scope>
    <source>
        <strain evidence="2 3">OT19</strain>
    </source>
</reference>
<dbReference type="EMBL" id="CP060052">
    <property type="protein sequence ID" value="QNE04388.1"/>
    <property type="molecule type" value="Genomic_DNA"/>
</dbReference>
<name>A0A7G6VRM3_9SPHN</name>
<feature type="transmembrane region" description="Helical" evidence="1">
    <location>
        <begin position="12"/>
        <end position="31"/>
    </location>
</feature>
<proteinExistence type="predicted"/>
<evidence type="ECO:0000313" key="2">
    <source>
        <dbReference type="EMBL" id="QNE04388.1"/>
    </source>
</evidence>
<protein>
    <submittedName>
        <fullName evidence="2">Uncharacterized protein</fullName>
    </submittedName>
</protein>
<keyword evidence="1" id="KW-1133">Transmembrane helix</keyword>
<sequence>MRLTHSEQMSVLASGTGLALIVLFFGALMLGYETSEWLAEVIACVAGYEFFSFGQSQYRSWKRRRGGPRG</sequence>
<feature type="transmembrane region" description="Helical" evidence="1">
    <location>
        <begin position="37"/>
        <end position="54"/>
    </location>
</feature>
<dbReference type="Proteomes" id="UP000515297">
    <property type="component" value="Chromosome"/>
</dbReference>
<dbReference type="RefSeq" id="WP_185883671.1">
    <property type="nucleotide sequence ID" value="NZ_CP060052.1"/>
</dbReference>
<gene>
    <name evidence="2" type="ORF">H4O24_10380</name>
</gene>
<accession>A0A7G6VRM3</accession>
<keyword evidence="1" id="KW-0812">Transmembrane</keyword>
<evidence type="ECO:0000313" key="3">
    <source>
        <dbReference type="Proteomes" id="UP000515297"/>
    </source>
</evidence>
<keyword evidence="1" id="KW-0472">Membrane</keyword>
<dbReference type="AlphaFoldDB" id="A0A7G6VRM3"/>
<evidence type="ECO:0000256" key="1">
    <source>
        <dbReference type="SAM" id="Phobius"/>
    </source>
</evidence>